<evidence type="ECO:0000256" key="3">
    <source>
        <dbReference type="ARBA" id="ARBA00022552"/>
    </source>
</evidence>
<keyword evidence="4 5" id="KW-0143">Chaperone</keyword>
<dbReference type="InterPro" id="IPR002676">
    <property type="entry name" value="RimM_N"/>
</dbReference>
<keyword evidence="1 5" id="KW-0963">Cytoplasm</keyword>
<accession>A0A2W2ABC3</accession>
<dbReference type="Proteomes" id="UP000248745">
    <property type="component" value="Unassembled WGS sequence"/>
</dbReference>
<comment type="domain">
    <text evidence="5">The PRC barrel domain binds ribosomal protein uS19.</text>
</comment>
<dbReference type="HAMAP" id="MF_00014">
    <property type="entry name" value="Ribosome_mat_RimM"/>
    <property type="match status" value="1"/>
</dbReference>
<dbReference type="Gene3D" id="2.30.30.240">
    <property type="entry name" value="PRC-barrel domain"/>
    <property type="match status" value="1"/>
</dbReference>
<proteinExistence type="inferred from homology"/>
<evidence type="ECO:0000259" key="7">
    <source>
        <dbReference type="Pfam" id="PF24986"/>
    </source>
</evidence>
<dbReference type="AlphaFoldDB" id="A0A2W2ABC3"/>
<evidence type="ECO:0000256" key="5">
    <source>
        <dbReference type="HAMAP-Rule" id="MF_00014"/>
    </source>
</evidence>
<dbReference type="PANTHER" id="PTHR33692">
    <property type="entry name" value="RIBOSOME MATURATION FACTOR RIMM"/>
    <property type="match status" value="1"/>
</dbReference>
<comment type="similarity">
    <text evidence="5">Belongs to the RimM family.</text>
</comment>
<dbReference type="OrthoDB" id="9810331at2"/>
<dbReference type="SUPFAM" id="SSF50447">
    <property type="entry name" value="Translation proteins"/>
    <property type="match status" value="1"/>
</dbReference>
<dbReference type="RefSeq" id="WP_111000928.1">
    <property type="nucleotide sequence ID" value="NZ_QKTW01000028.1"/>
</dbReference>
<protein>
    <recommendedName>
        <fullName evidence="5">Ribosome maturation factor RimM</fullName>
    </recommendedName>
</protein>
<keyword evidence="9" id="KW-1185">Reference proteome</keyword>
<evidence type="ECO:0000313" key="8">
    <source>
        <dbReference type="EMBL" id="PZF70912.1"/>
    </source>
</evidence>
<dbReference type="Gene3D" id="2.40.30.60">
    <property type="entry name" value="RimM"/>
    <property type="match status" value="1"/>
</dbReference>
<reference evidence="8 9" key="1">
    <citation type="submission" date="2018-06" db="EMBL/GenBank/DDBJ databases">
        <title>Mucibacter soli gen. nov., sp. nov., a new member of the family Chitinophagaceae producing mucin.</title>
        <authorList>
            <person name="Kim M.-K."/>
            <person name="Park S."/>
            <person name="Kim T.-S."/>
            <person name="Joung Y."/>
            <person name="Han J.-H."/>
            <person name="Kim S.B."/>
        </authorList>
    </citation>
    <scope>NUCLEOTIDE SEQUENCE [LARGE SCALE GENOMIC DNA]</scope>
    <source>
        <strain evidence="8 9">R1-15</strain>
    </source>
</reference>
<keyword evidence="2 5" id="KW-0690">Ribosome biogenesis</keyword>
<dbReference type="Pfam" id="PF01782">
    <property type="entry name" value="RimM"/>
    <property type="match status" value="1"/>
</dbReference>
<name>A0A2W2ABC3_9BACT</name>
<comment type="subcellular location">
    <subcellularLocation>
        <location evidence="5">Cytoplasm</location>
    </subcellularLocation>
</comment>
<dbReference type="GO" id="GO:0006364">
    <property type="term" value="P:rRNA processing"/>
    <property type="evidence" value="ECO:0007669"/>
    <property type="project" value="UniProtKB-UniRule"/>
</dbReference>
<feature type="domain" description="RimM N-terminal" evidence="6">
    <location>
        <begin position="4"/>
        <end position="85"/>
    </location>
</feature>
<dbReference type="GO" id="GO:0042274">
    <property type="term" value="P:ribosomal small subunit biogenesis"/>
    <property type="evidence" value="ECO:0007669"/>
    <property type="project" value="UniProtKB-UniRule"/>
</dbReference>
<dbReference type="InterPro" id="IPR011961">
    <property type="entry name" value="RimM"/>
</dbReference>
<dbReference type="GO" id="GO:0005737">
    <property type="term" value="C:cytoplasm"/>
    <property type="evidence" value="ECO:0007669"/>
    <property type="project" value="UniProtKB-SubCell"/>
</dbReference>
<feature type="domain" description="Ribosome maturation factor RimM PRC barrel" evidence="7">
    <location>
        <begin position="100"/>
        <end position="163"/>
    </location>
</feature>
<sequence length="166" mass="18423">MIRIGKIVAAHGLQGNVIINHIVGKSDWLKKDDVLFVELNKGSFIPYFVTGAKAANEEEYIVGVEDVDSVEAAKKLVGKQVYVKDDILSDHSEDSPLMWIGFKLVDKTKGGIGEIKDVVSTGAQWLATLDYEGREVLIPLIDQLILDVNTRNKYIRMDLPEGLLDI</sequence>
<evidence type="ECO:0000313" key="9">
    <source>
        <dbReference type="Proteomes" id="UP000248745"/>
    </source>
</evidence>
<dbReference type="GO" id="GO:0005840">
    <property type="term" value="C:ribosome"/>
    <property type="evidence" value="ECO:0007669"/>
    <property type="project" value="InterPro"/>
</dbReference>
<dbReference type="PANTHER" id="PTHR33692:SF1">
    <property type="entry name" value="RIBOSOME MATURATION FACTOR RIMM"/>
    <property type="match status" value="1"/>
</dbReference>
<evidence type="ECO:0000256" key="2">
    <source>
        <dbReference type="ARBA" id="ARBA00022517"/>
    </source>
</evidence>
<organism evidence="8 9">
    <name type="scientific">Taibaiella soli</name>
    <dbReference type="NCBI Taxonomy" id="1649169"/>
    <lineage>
        <taxon>Bacteria</taxon>
        <taxon>Pseudomonadati</taxon>
        <taxon>Bacteroidota</taxon>
        <taxon>Chitinophagia</taxon>
        <taxon>Chitinophagales</taxon>
        <taxon>Chitinophagaceae</taxon>
        <taxon>Taibaiella</taxon>
    </lineage>
</organism>
<keyword evidence="3 5" id="KW-0698">rRNA processing</keyword>
<dbReference type="InterPro" id="IPR011033">
    <property type="entry name" value="PRC_barrel-like_sf"/>
</dbReference>
<dbReference type="EMBL" id="QKTW01000028">
    <property type="protein sequence ID" value="PZF70912.1"/>
    <property type="molecule type" value="Genomic_DNA"/>
</dbReference>
<evidence type="ECO:0000256" key="1">
    <source>
        <dbReference type="ARBA" id="ARBA00022490"/>
    </source>
</evidence>
<dbReference type="InterPro" id="IPR009000">
    <property type="entry name" value="Transl_B-barrel_sf"/>
</dbReference>
<gene>
    <name evidence="5 8" type="primary">rimM</name>
    <name evidence="8" type="ORF">DN068_21025</name>
</gene>
<dbReference type="GO" id="GO:0043022">
    <property type="term" value="F:ribosome binding"/>
    <property type="evidence" value="ECO:0007669"/>
    <property type="project" value="InterPro"/>
</dbReference>
<dbReference type="Pfam" id="PF24986">
    <property type="entry name" value="PRC_RimM"/>
    <property type="match status" value="1"/>
</dbReference>
<dbReference type="NCBIfam" id="TIGR02273">
    <property type="entry name" value="16S_RimM"/>
    <property type="match status" value="1"/>
</dbReference>
<comment type="caution">
    <text evidence="8">The sequence shown here is derived from an EMBL/GenBank/DDBJ whole genome shotgun (WGS) entry which is preliminary data.</text>
</comment>
<dbReference type="InterPro" id="IPR036976">
    <property type="entry name" value="RimM_N_sf"/>
</dbReference>
<comment type="function">
    <text evidence="5">An accessory protein needed during the final step in the assembly of 30S ribosomal subunit, possibly for assembly of the head region. Essential for efficient processing of 16S rRNA. May be needed both before and after RbfA during the maturation of 16S rRNA. It has affinity for free ribosomal 30S subunits but not for 70S ribosomes.</text>
</comment>
<evidence type="ECO:0000259" key="6">
    <source>
        <dbReference type="Pfam" id="PF01782"/>
    </source>
</evidence>
<dbReference type="SUPFAM" id="SSF50346">
    <property type="entry name" value="PRC-barrel domain"/>
    <property type="match status" value="1"/>
</dbReference>
<comment type="subunit">
    <text evidence="5">Binds ribosomal protein uS19.</text>
</comment>
<evidence type="ECO:0000256" key="4">
    <source>
        <dbReference type="ARBA" id="ARBA00023186"/>
    </source>
</evidence>
<dbReference type="InterPro" id="IPR056792">
    <property type="entry name" value="PRC_RimM"/>
</dbReference>